<accession>A0AAN6ICG6</accession>
<dbReference type="Pfam" id="PF01979">
    <property type="entry name" value="Amidohydro_1"/>
    <property type="match status" value="1"/>
</dbReference>
<dbReference type="InterPro" id="IPR011059">
    <property type="entry name" value="Metal-dep_hydrolase_composite"/>
</dbReference>
<dbReference type="SUPFAM" id="SSF51556">
    <property type="entry name" value="Metallo-dependent hydrolases"/>
    <property type="match status" value="1"/>
</dbReference>
<comment type="caution">
    <text evidence="2">The sequence shown here is derived from an EMBL/GenBank/DDBJ whole genome shotgun (WGS) entry which is preliminary data.</text>
</comment>
<dbReference type="EMBL" id="MU404358">
    <property type="protein sequence ID" value="KAI1610584.1"/>
    <property type="molecule type" value="Genomic_DNA"/>
</dbReference>
<dbReference type="PANTHER" id="PTHR43135:SF3">
    <property type="entry name" value="ALPHA-D-RIBOSE 1-METHYLPHOSPHONATE 5-TRIPHOSPHATE DIPHOSPHATASE"/>
    <property type="match status" value="1"/>
</dbReference>
<organism evidence="2 3">
    <name type="scientific">Exophiala viscosa</name>
    <dbReference type="NCBI Taxonomy" id="2486360"/>
    <lineage>
        <taxon>Eukaryota</taxon>
        <taxon>Fungi</taxon>
        <taxon>Dikarya</taxon>
        <taxon>Ascomycota</taxon>
        <taxon>Pezizomycotina</taxon>
        <taxon>Eurotiomycetes</taxon>
        <taxon>Chaetothyriomycetidae</taxon>
        <taxon>Chaetothyriales</taxon>
        <taxon>Herpotrichiellaceae</taxon>
        <taxon>Exophiala</taxon>
    </lineage>
</organism>
<dbReference type="InterPro" id="IPR032466">
    <property type="entry name" value="Metal_Hydrolase"/>
</dbReference>
<feature type="domain" description="Amidohydrolase-related" evidence="1">
    <location>
        <begin position="60"/>
        <end position="419"/>
    </location>
</feature>
<name>A0AAN6ICG6_9EURO</name>
<evidence type="ECO:0000313" key="2">
    <source>
        <dbReference type="EMBL" id="KAI1610584.1"/>
    </source>
</evidence>
<reference evidence="2" key="1">
    <citation type="journal article" date="2022" name="bioRxiv">
        <title>Deciphering the potential niche of two novel black yeast fungi from a biological soil crust based on their genomes, phenotypes, and melanin regulation.</title>
        <authorList>
            <consortium name="DOE Joint Genome Institute"/>
            <person name="Carr E.C."/>
            <person name="Barton Q."/>
            <person name="Grambo S."/>
            <person name="Sullivan M."/>
            <person name="Renfro C.M."/>
            <person name="Kuo A."/>
            <person name="Pangilinan J."/>
            <person name="Lipzen A."/>
            <person name="Keymanesh K."/>
            <person name="Savage E."/>
            <person name="Barry K."/>
            <person name="Grigoriev I.V."/>
            <person name="Riekhof W.R."/>
            <person name="Harris S.S."/>
        </authorList>
    </citation>
    <scope>NUCLEOTIDE SEQUENCE</scope>
    <source>
        <strain evidence="2">JF 03-4F</strain>
    </source>
</reference>
<dbReference type="Gene3D" id="2.30.40.10">
    <property type="entry name" value="Urease, subunit C, domain 1"/>
    <property type="match status" value="1"/>
</dbReference>
<dbReference type="GO" id="GO:0016810">
    <property type="term" value="F:hydrolase activity, acting on carbon-nitrogen (but not peptide) bonds"/>
    <property type="evidence" value="ECO:0007669"/>
    <property type="project" value="InterPro"/>
</dbReference>
<evidence type="ECO:0000313" key="3">
    <source>
        <dbReference type="Proteomes" id="UP001203852"/>
    </source>
</evidence>
<dbReference type="InterPro" id="IPR006680">
    <property type="entry name" value="Amidohydro-rel"/>
</dbReference>
<dbReference type="InterPro" id="IPR057744">
    <property type="entry name" value="OTAase-like"/>
</dbReference>
<dbReference type="CDD" id="cd01299">
    <property type="entry name" value="Met_dep_hydrolase_A"/>
    <property type="match status" value="1"/>
</dbReference>
<keyword evidence="3" id="KW-1185">Reference proteome</keyword>
<evidence type="ECO:0000259" key="1">
    <source>
        <dbReference type="Pfam" id="PF01979"/>
    </source>
</evidence>
<dbReference type="SUPFAM" id="SSF51338">
    <property type="entry name" value="Composite domain of metallo-dependent hydrolases"/>
    <property type="match status" value="1"/>
</dbReference>
<dbReference type="PANTHER" id="PTHR43135">
    <property type="entry name" value="ALPHA-D-RIBOSE 1-METHYLPHOSPHONATE 5-TRIPHOSPHATE DIPHOSPHATASE"/>
    <property type="match status" value="1"/>
</dbReference>
<dbReference type="Gene3D" id="3.20.20.140">
    <property type="entry name" value="Metal-dependent hydrolases"/>
    <property type="match status" value="1"/>
</dbReference>
<dbReference type="InterPro" id="IPR051781">
    <property type="entry name" value="Metallo-dep_Hydrolase"/>
</dbReference>
<sequence>MSATTYTVHTDVLFDPMQKKFLNNISVTVDRVSGLITKVYERKEPLDQVNSPDIDLRGKVVLPGLVDAHTHIFLHSYDEASSTVQKRDESFVERIIRAVNHCKIGLMAGYTTYRDLGSESMQEADCNVRDAINRGLMVGPRLFVATRIIASTSAYEVRTENALGGTCCGAGADTADGVDEVRKCVRRRLGAGADIIKFYADYRRRIMRFPPKQQHPYVSSVQFPPEKPNPDSILFTQDEMNAIVEEAEMGDCPVAAHCGSKEAVKAAAKAGALTIEHAYWADEETLQVMKDKGCIFVPTLAVCERFHGARMADILHNTKRAWEMGIKLACGGDTGTYPHGENARELELMLDAGVPLEEVLHAATVGGWESCGGDRCGRKFGWFAEGVAADMISLDADPRDPGVKDALRKVNFVMKDGKVWKQGGSDPDGDPLRTLEMDAWAWTFQDCESINESERMDDLLDFLHVFCMPWIWKELSDDTPFDLGLHTVYGNLVKNAKRNGAIVDAADVGHLLPAIPFTMSPVRAF</sequence>
<proteinExistence type="predicted"/>
<gene>
    <name evidence="2" type="ORF">EDD36DRAFT_498428</name>
</gene>
<protein>
    <recommendedName>
        <fullName evidence="1">Amidohydrolase-related domain-containing protein</fullName>
    </recommendedName>
</protein>
<dbReference type="Proteomes" id="UP001203852">
    <property type="component" value="Unassembled WGS sequence"/>
</dbReference>
<dbReference type="AlphaFoldDB" id="A0AAN6ICG6"/>